<dbReference type="InterPro" id="IPR029058">
    <property type="entry name" value="AB_hydrolase_fold"/>
</dbReference>
<keyword evidence="2" id="KW-0378">Hydrolase</keyword>
<dbReference type="GO" id="GO:0016787">
    <property type="term" value="F:hydrolase activity"/>
    <property type="evidence" value="ECO:0007669"/>
    <property type="project" value="UniProtKB-KW"/>
</dbReference>
<evidence type="ECO:0000256" key="2">
    <source>
        <dbReference type="ARBA" id="ARBA00022801"/>
    </source>
</evidence>
<evidence type="ECO:0000313" key="4">
    <source>
        <dbReference type="EMBL" id="BAW27673.1"/>
    </source>
</evidence>
<dbReference type="InterPro" id="IPR012223">
    <property type="entry name" value="TEII"/>
</dbReference>
<protein>
    <submittedName>
        <fullName evidence="4">NRPS (Te)</fullName>
    </submittedName>
</protein>
<dbReference type="PANTHER" id="PTHR11487:SF0">
    <property type="entry name" value="S-ACYL FATTY ACID SYNTHASE THIOESTERASE, MEDIUM CHAIN"/>
    <property type="match status" value="1"/>
</dbReference>
<dbReference type="EMBL" id="LC177423">
    <property type="protein sequence ID" value="BAW27673.1"/>
    <property type="molecule type" value="Genomic_DNA"/>
</dbReference>
<organism evidence="4">
    <name type="scientific">Streptomyces sp. SoC090715LN-17</name>
    <dbReference type="NCBI Taxonomy" id="1898652"/>
    <lineage>
        <taxon>Bacteria</taxon>
        <taxon>Bacillati</taxon>
        <taxon>Actinomycetota</taxon>
        <taxon>Actinomycetes</taxon>
        <taxon>Kitasatosporales</taxon>
        <taxon>Streptomycetaceae</taxon>
        <taxon>Streptomyces</taxon>
    </lineage>
</organism>
<reference evidence="4" key="1">
    <citation type="journal article" date="2017" name="ACS Chem. Biol.">
        <title>Genome Mining of Amino Group Carrier Protein-Mediated Machinery: Discovery and Biosynthetic Characterization of a Natural Product with Unique Hydrazone Unit.</title>
        <authorList>
            <person name="Matsuda K."/>
            <person name="Hasebe F."/>
            <person name="Shiwa Y."/>
            <person name="Kanesaki Y."/>
            <person name="Tomita T."/>
            <person name="Yoshikawa H."/>
            <person name="Shin-ya K."/>
            <person name="Kuzuyama T."/>
            <person name="Nishiyama M."/>
        </authorList>
    </citation>
    <scope>NUCLEOTIDE SEQUENCE</scope>
    <source>
        <strain evidence="4">SoC090715LN-17</strain>
    </source>
</reference>
<dbReference type="GO" id="GO:0008610">
    <property type="term" value="P:lipid biosynthetic process"/>
    <property type="evidence" value="ECO:0007669"/>
    <property type="project" value="TreeGrafter"/>
</dbReference>
<feature type="domain" description="Thioesterase TesA-like" evidence="3">
    <location>
        <begin position="24"/>
        <end position="247"/>
    </location>
</feature>
<accession>A0A1L7NQA7</accession>
<sequence length="256" mass="27991">MSPNTTQRWLRRFHPCPDAPVQLLCLPHAGGSASFYFPFSQALAGSAEALCVQYPGRQERHDEPGVTELHTLADRITEAVAEGADDRPLALFGHSMGAMLAFEVAGRLEDAGTTVAWLFVSGRRAPSRRRPPRNAHGFTDEQLVAELAALDGTDAELLGDPDLLRMVLPAIRSDFEAVETYRYRPRPPLRCPVVALVGDRDPRVDLVEAAAWADHTARSFDLRVFPGGHFYLSDQQAAVVDSVRRHLTASTLLGAG</sequence>
<dbReference type="InterPro" id="IPR020802">
    <property type="entry name" value="TesA-like"/>
</dbReference>
<dbReference type="AlphaFoldDB" id="A0A1L7NQA7"/>
<dbReference type="InterPro" id="IPR001031">
    <property type="entry name" value="Thioesterase"/>
</dbReference>
<dbReference type="PANTHER" id="PTHR11487">
    <property type="entry name" value="THIOESTERASE"/>
    <property type="match status" value="1"/>
</dbReference>
<dbReference type="SMART" id="SM00824">
    <property type="entry name" value="PKS_TE"/>
    <property type="match status" value="1"/>
</dbReference>
<comment type="similarity">
    <text evidence="1">Belongs to the thioesterase family.</text>
</comment>
<dbReference type="Gene3D" id="3.40.50.1820">
    <property type="entry name" value="alpha/beta hydrolase"/>
    <property type="match status" value="1"/>
</dbReference>
<evidence type="ECO:0000259" key="3">
    <source>
        <dbReference type="SMART" id="SM00824"/>
    </source>
</evidence>
<dbReference type="SUPFAM" id="SSF53474">
    <property type="entry name" value="alpha/beta-Hydrolases"/>
    <property type="match status" value="1"/>
</dbReference>
<evidence type="ECO:0000256" key="1">
    <source>
        <dbReference type="ARBA" id="ARBA00007169"/>
    </source>
</evidence>
<proteinExistence type="inferred from homology"/>
<name>A0A1L7NQA7_9ACTN</name>
<dbReference type="Pfam" id="PF00975">
    <property type="entry name" value="Thioesterase"/>
    <property type="match status" value="1"/>
</dbReference>